<sequence>MTIDILSLSATEERQLRLIHIIGELARKSVSTQASMDLVMEEMKKSGLATTALSSDLDDMKVRGEVEFFDTLGDLDEVIVLQPGFDRADLAESTRTSVVARKRLLRDAYLRWMYSGIDLGTPVGPEAYLASAPSILGHEYSLQEIQLAGAWLKENGYISGQSAWGHPAPIRPQMTPRGEAIVEQNRSVNDEEAAALNTFNTVIHGNANVANASNHFSQSQTIHQTWVDDGRKLAQAIAEALPGLQLSPDANEALMSSLDEAEKALEGTPDPSRARRVFNKVNELLLSVGVGVLAGVLSDQVKIFLQQLPT</sequence>
<protein>
    <recommendedName>
        <fullName evidence="3">AbiTii domain-containing protein</fullName>
    </recommendedName>
</protein>
<evidence type="ECO:0000313" key="1">
    <source>
        <dbReference type="EMBL" id="MDR6269915.1"/>
    </source>
</evidence>
<accession>A0ABU1JBY0</accession>
<dbReference type="EMBL" id="JAVDQF010000001">
    <property type="protein sequence ID" value="MDR6269915.1"/>
    <property type="molecule type" value="Genomic_DNA"/>
</dbReference>
<comment type="caution">
    <text evidence="1">The sequence shown here is derived from an EMBL/GenBank/DDBJ whole genome shotgun (WGS) entry which is preliminary data.</text>
</comment>
<gene>
    <name evidence="1" type="ORF">JOE69_002153</name>
</gene>
<reference evidence="1 2" key="1">
    <citation type="submission" date="2023-07" db="EMBL/GenBank/DDBJ databases">
        <title>Sequencing the genomes of 1000 actinobacteria strains.</title>
        <authorList>
            <person name="Klenk H.-P."/>
        </authorList>
    </citation>
    <scope>NUCLEOTIDE SEQUENCE [LARGE SCALE GENOMIC DNA]</scope>
    <source>
        <strain evidence="1 2">DSM 14555</strain>
    </source>
</reference>
<dbReference type="RefSeq" id="WP_309798619.1">
    <property type="nucleotide sequence ID" value="NZ_BAAAHY010000005.1"/>
</dbReference>
<evidence type="ECO:0000313" key="2">
    <source>
        <dbReference type="Proteomes" id="UP001185069"/>
    </source>
</evidence>
<name>A0ABU1JBY0_9MICC</name>
<dbReference type="Proteomes" id="UP001185069">
    <property type="component" value="Unassembled WGS sequence"/>
</dbReference>
<organism evidence="1 2">
    <name type="scientific">Arthrobacter russicus</name>
    <dbReference type="NCBI Taxonomy" id="172040"/>
    <lineage>
        <taxon>Bacteria</taxon>
        <taxon>Bacillati</taxon>
        <taxon>Actinomycetota</taxon>
        <taxon>Actinomycetes</taxon>
        <taxon>Micrococcales</taxon>
        <taxon>Micrococcaceae</taxon>
        <taxon>Arthrobacter</taxon>
    </lineage>
</organism>
<keyword evidence="2" id="KW-1185">Reference proteome</keyword>
<evidence type="ECO:0008006" key="3">
    <source>
        <dbReference type="Google" id="ProtNLM"/>
    </source>
</evidence>
<proteinExistence type="predicted"/>